<evidence type="ECO:0000313" key="2">
    <source>
        <dbReference type="Proteomes" id="UP001500630"/>
    </source>
</evidence>
<protein>
    <submittedName>
        <fullName evidence="1">Uncharacterized protein</fullName>
    </submittedName>
</protein>
<accession>A0ABP6ZU27</accession>
<gene>
    <name evidence="1" type="ORF">GCM10022419_126770</name>
</gene>
<keyword evidence="2" id="KW-1185">Reference proteome</keyword>
<reference evidence="2" key="1">
    <citation type="journal article" date="2019" name="Int. J. Syst. Evol. Microbiol.">
        <title>The Global Catalogue of Microorganisms (GCM) 10K type strain sequencing project: providing services to taxonomists for standard genome sequencing and annotation.</title>
        <authorList>
            <consortium name="The Broad Institute Genomics Platform"/>
            <consortium name="The Broad Institute Genome Sequencing Center for Infectious Disease"/>
            <person name="Wu L."/>
            <person name="Ma J."/>
        </authorList>
    </citation>
    <scope>NUCLEOTIDE SEQUENCE [LARGE SCALE GENOMIC DNA]</scope>
    <source>
        <strain evidence="2">JCM 17326</strain>
    </source>
</reference>
<evidence type="ECO:0000313" key="1">
    <source>
        <dbReference type="EMBL" id="GAA3619797.1"/>
    </source>
</evidence>
<proteinExistence type="predicted"/>
<dbReference type="EMBL" id="BAABDQ010000061">
    <property type="protein sequence ID" value="GAA3619797.1"/>
    <property type="molecule type" value="Genomic_DNA"/>
</dbReference>
<comment type="caution">
    <text evidence="1">The sequence shown here is derived from an EMBL/GenBank/DDBJ whole genome shotgun (WGS) entry which is preliminary data.</text>
</comment>
<dbReference type="RefSeq" id="WP_345578682.1">
    <property type="nucleotide sequence ID" value="NZ_BAABDQ010000061.1"/>
</dbReference>
<name>A0ABP6ZU27_9ACTN</name>
<dbReference type="Proteomes" id="UP001500630">
    <property type="component" value="Unassembled WGS sequence"/>
</dbReference>
<sequence length="240" mass="25749">MTSSTRLLLTYRNSQPHGWPARPGQEVGATVGGHTAAKDFTFNARSYRIGLLPLGEAGGSPQPLYQDVPADPAIDFKRTLAKAFGARYSFTYVGGSRARHAFEVQSYSVYAYQDGSPDLSYGADLYVVCDPPPSRGTMRWIQVGKRIVAGGPSAAQVDNAGRPNPFYKYGGRTSVYGDQVVNFAYGVLPEQTSAPSDVQFLAETFLVQDTGTKDAAGKAVVNVFGGIKYGWQLTSRAAGN</sequence>
<organism evidence="1 2">
    <name type="scientific">Nonomuraea rosea</name>
    <dbReference type="NCBI Taxonomy" id="638574"/>
    <lineage>
        <taxon>Bacteria</taxon>
        <taxon>Bacillati</taxon>
        <taxon>Actinomycetota</taxon>
        <taxon>Actinomycetes</taxon>
        <taxon>Streptosporangiales</taxon>
        <taxon>Streptosporangiaceae</taxon>
        <taxon>Nonomuraea</taxon>
    </lineage>
</organism>